<dbReference type="GO" id="GO:0003714">
    <property type="term" value="F:transcription corepressor activity"/>
    <property type="evidence" value="ECO:0007669"/>
    <property type="project" value="InterPro"/>
</dbReference>
<keyword evidence="4" id="KW-1185">Reference proteome</keyword>
<dbReference type="OrthoDB" id="4159489at2759"/>
<dbReference type="Pfam" id="PF06825">
    <property type="entry name" value="HSBP1"/>
    <property type="match status" value="1"/>
</dbReference>
<evidence type="ECO:0000313" key="4">
    <source>
        <dbReference type="Proteomes" id="UP000283210"/>
    </source>
</evidence>
<sequence>MAETDPKSVQDLTNVVQTLLQQMQDKFQTMREWRRPRPRQTSRRRARGHPEGSYMMRLPEPFLLLEPVLNNKPRC</sequence>
<accession>A0A437DBP0</accession>
<evidence type="ECO:0000256" key="1">
    <source>
        <dbReference type="ARBA" id="ARBA00006349"/>
    </source>
</evidence>
<protein>
    <recommendedName>
        <fullName evidence="5">Heat shock factor binding protein 1</fullName>
    </recommendedName>
</protein>
<evidence type="ECO:0000313" key="3">
    <source>
        <dbReference type="EMBL" id="RVE72286.1"/>
    </source>
</evidence>
<dbReference type="EMBL" id="CM012442">
    <property type="protein sequence ID" value="RVE72286.1"/>
    <property type="molecule type" value="Genomic_DNA"/>
</dbReference>
<dbReference type="Gene3D" id="1.20.5.430">
    <property type="match status" value="1"/>
</dbReference>
<dbReference type="InterPro" id="IPR009643">
    <property type="entry name" value="HS1-bd"/>
</dbReference>
<dbReference type="AlphaFoldDB" id="A0A437DBP0"/>
<feature type="compositionally biased region" description="Basic residues" evidence="2">
    <location>
        <begin position="36"/>
        <end position="47"/>
    </location>
</feature>
<organism evidence="3 4">
    <name type="scientific">Oryzias javanicus</name>
    <name type="common">Javanese ricefish</name>
    <name type="synonym">Aplocheilus javanicus</name>
    <dbReference type="NCBI Taxonomy" id="123683"/>
    <lineage>
        <taxon>Eukaryota</taxon>
        <taxon>Metazoa</taxon>
        <taxon>Chordata</taxon>
        <taxon>Craniata</taxon>
        <taxon>Vertebrata</taxon>
        <taxon>Euteleostomi</taxon>
        <taxon>Actinopterygii</taxon>
        <taxon>Neopterygii</taxon>
        <taxon>Teleostei</taxon>
        <taxon>Neoteleostei</taxon>
        <taxon>Acanthomorphata</taxon>
        <taxon>Ovalentaria</taxon>
        <taxon>Atherinomorphae</taxon>
        <taxon>Beloniformes</taxon>
        <taxon>Adrianichthyidae</taxon>
        <taxon>Oryziinae</taxon>
        <taxon>Oryzias</taxon>
    </lineage>
</organism>
<feature type="region of interest" description="Disordered" evidence="2">
    <location>
        <begin position="27"/>
        <end position="54"/>
    </location>
</feature>
<dbReference type="Proteomes" id="UP000283210">
    <property type="component" value="Chromosome 6"/>
</dbReference>
<evidence type="ECO:0008006" key="5">
    <source>
        <dbReference type="Google" id="ProtNLM"/>
    </source>
</evidence>
<proteinExistence type="inferred from homology"/>
<gene>
    <name evidence="3" type="ORF">OJAV_G00060440</name>
</gene>
<name>A0A437DBP0_ORYJA</name>
<comment type="similarity">
    <text evidence="1">Belongs to the HSBP1 family.</text>
</comment>
<reference evidence="3 4" key="2">
    <citation type="submission" date="2019-01" db="EMBL/GenBank/DDBJ databases">
        <title>A chromosome length genome reference of the Java medaka (oryzias javanicus).</title>
        <authorList>
            <person name="Herpin A."/>
            <person name="Takehana Y."/>
            <person name="Naruse K."/>
            <person name="Ansai S."/>
            <person name="Kawaguchi M."/>
        </authorList>
    </citation>
    <scope>NUCLEOTIDE SEQUENCE [LARGE SCALE GENOMIC DNA]</scope>
    <source>
        <strain evidence="3">RS831</strain>
        <tissue evidence="3">Whole body</tissue>
    </source>
</reference>
<evidence type="ECO:0000256" key="2">
    <source>
        <dbReference type="SAM" id="MobiDB-lite"/>
    </source>
</evidence>
<reference evidence="3 4" key="1">
    <citation type="submission" date="2018-11" db="EMBL/GenBank/DDBJ databases">
        <authorList>
            <person name="Lopez-Roques C."/>
            <person name="Donnadieu C."/>
            <person name="Bouchez O."/>
            <person name="Klopp C."/>
            <person name="Cabau C."/>
            <person name="Zahm M."/>
        </authorList>
    </citation>
    <scope>NUCLEOTIDE SEQUENCE [LARGE SCALE GENOMIC DNA]</scope>
    <source>
        <strain evidence="3">RS831</strain>
        <tissue evidence="3">Whole body</tissue>
    </source>
</reference>